<comment type="subunit">
    <text evidence="5">Homodimer.</text>
</comment>
<comment type="catalytic activity">
    <reaction evidence="5">
        <text>pseudouridine(1915) in 23S rRNA + S-adenosyl-L-methionine = N(3)-methylpseudouridine(1915) in 23S rRNA + S-adenosyl-L-homocysteine + H(+)</text>
        <dbReference type="Rhea" id="RHEA:42752"/>
        <dbReference type="Rhea" id="RHEA-COMP:10221"/>
        <dbReference type="Rhea" id="RHEA-COMP:10222"/>
        <dbReference type="ChEBI" id="CHEBI:15378"/>
        <dbReference type="ChEBI" id="CHEBI:57856"/>
        <dbReference type="ChEBI" id="CHEBI:59789"/>
        <dbReference type="ChEBI" id="CHEBI:65314"/>
        <dbReference type="ChEBI" id="CHEBI:74486"/>
        <dbReference type="EC" id="2.1.1.177"/>
    </reaction>
</comment>
<evidence type="ECO:0000256" key="4">
    <source>
        <dbReference type="ARBA" id="ARBA00038303"/>
    </source>
</evidence>
<evidence type="ECO:0000256" key="5">
    <source>
        <dbReference type="HAMAP-Rule" id="MF_00658"/>
    </source>
</evidence>
<keyword evidence="5" id="KW-0698">rRNA processing</keyword>
<dbReference type="GO" id="GO:0005737">
    <property type="term" value="C:cytoplasm"/>
    <property type="evidence" value="ECO:0007669"/>
    <property type="project" value="UniProtKB-SubCell"/>
</dbReference>
<dbReference type="SUPFAM" id="SSF75217">
    <property type="entry name" value="alpha/beta knot"/>
    <property type="match status" value="1"/>
</dbReference>
<evidence type="ECO:0000256" key="2">
    <source>
        <dbReference type="ARBA" id="ARBA00022679"/>
    </source>
</evidence>
<dbReference type="CDD" id="cd18081">
    <property type="entry name" value="RlmH-like"/>
    <property type="match status" value="1"/>
</dbReference>
<evidence type="ECO:0000256" key="1">
    <source>
        <dbReference type="ARBA" id="ARBA00022603"/>
    </source>
</evidence>
<feature type="binding site" evidence="5">
    <location>
        <begin position="101"/>
        <end position="106"/>
    </location>
    <ligand>
        <name>S-adenosyl-L-methionine</name>
        <dbReference type="ChEBI" id="CHEBI:59789"/>
    </ligand>
</feature>
<name>A0A6J4RK52_9ACTN</name>
<gene>
    <name evidence="5" type="primary">rlmH</name>
    <name evidence="6" type="ORF">AVDCRST_MAG65-664</name>
</gene>
<organism evidence="6">
    <name type="scientific">uncultured Solirubrobacteraceae bacterium</name>
    <dbReference type="NCBI Taxonomy" id="1162706"/>
    <lineage>
        <taxon>Bacteria</taxon>
        <taxon>Bacillati</taxon>
        <taxon>Actinomycetota</taxon>
        <taxon>Thermoleophilia</taxon>
        <taxon>Solirubrobacterales</taxon>
        <taxon>Solirubrobacteraceae</taxon>
        <taxon>environmental samples</taxon>
    </lineage>
</organism>
<dbReference type="GO" id="GO:0070038">
    <property type="term" value="F:rRNA (pseudouridine-N3-)-methyltransferase activity"/>
    <property type="evidence" value="ECO:0007669"/>
    <property type="project" value="UniProtKB-UniRule"/>
</dbReference>
<keyword evidence="5" id="KW-0963">Cytoplasm</keyword>
<dbReference type="InterPro" id="IPR003742">
    <property type="entry name" value="RlmH-like"/>
</dbReference>
<dbReference type="EMBL" id="CADCVL010000114">
    <property type="protein sequence ID" value="CAA9469766.1"/>
    <property type="molecule type" value="Genomic_DNA"/>
</dbReference>
<dbReference type="InterPro" id="IPR029026">
    <property type="entry name" value="tRNA_m1G_MTases_N"/>
</dbReference>
<keyword evidence="3 5" id="KW-0949">S-adenosyl-L-methionine</keyword>
<keyword evidence="1 5" id="KW-0489">Methyltransferase</keyword>
<reference evidence="6" key="1">
    <citation type="submission" date="2020-02" db="EMBL/GenBank/DDBJ databases">
        <authorList>
            <person name="Meier V. D."/>
        </authorList>
    </citation>
    <scope>NUCLEOTIDE SEQUENCE</scope>
    <source>
        <strain evidence="6">AVDCRST_MAG65</strain>
    </source>
</reference>
<comment type="subcellular location">
    <subcellularLocation>
        <location evidence="5">Cytoplasm</location>
    </subcellularLocation>
</comment>
<keyword evidence="2 5" id="KW-0808">Transferase</keyword>
<evidence type="ECO:0000256" key="3">
    <source>
        <dbReference type="ARBA" id="ARBA00022691"/>
    </source>
</evidence>
<dbReference type="PANTHER" id="PTHR33603">
    <property type="entry name" value="METHYLTRANSFERASE"/>
    <property type="match status" value="1"/>
</dbReference>
<feature type="binding site" evidence="5">
    <location>
        <position position="54"/>
    </location>
    <ligand>
        <name>S-adenosyl-L-methionine</name>
        <dbReference type="ChEBI" id="CHEBI:59789"/>
    </ligand>
</feature>
<dbReference type="Gene3D" id="3.40.1280.10">
    <property type="match status" value="1"/>
</dbReference>
<protein>
    <recommendedName>
        <fullName evidence="5">Ribosomal RNA large subunit methyltransferase H</fullName>
        <ecNumber evidence="5">2.1.1.177</ecNumber>
    </recommendedName>
    <alternativeName>
        <fullName evidence="5">23S rRNA (pseudouridine1915-N3)-methyltransferase</fullName>
    </alternativeName>
    <alternativeName>
        <fullName evidence="5">23S rRNA m3Psi1915 methyltransferase</fullName>
    </alternativeName>
    <alternativeName>
        <fullName evidence="5">rRNA (pseudouridine-N3-)-methyltransferase RlmH</fullName>
    </alternativeName>
</protein>
<comment type="similarity">
    <text evidence="4 5">Belongs to the RNA methyltransferase RlmH family.</text>
</comment>
<dbReference type="AlphaFoldDB" id="A0A6J4RK52"/>
<comment type="function">
    <text evidence="5">Specifically methylates the pseudouridine at position 1915 (m3Psi1915) in 23S rRNA.</text>
</comment>
<evidence type="ECO:0000313" key="6">
    <source>
        <dbReference type="EMBL" id="CAA9469766.1"/>
    </source>
</evidence>
<dbReference type="EC" id="2.1.1.177" evidence="5"/>
<dbReference type="PANTHER" id="PTHR33603:SF1">
    <property type="entry name" value="RIBOSOMAL RNA LARGE SUBUNIT METHYLTRANSFERASE H"/>
    <property type="match status" value="1"/>
</dbReference>
<proteinExistence type="inferred from homology"/>
<feature type="binding site" evidence="5">
    <location>
        <position position="85"/>
    </location>
    <ligand>
        <name>S-adenosyl-L-methionine</name>
        <dbReference type="ChEBI" id="CHEBI:59789"/>
    </ligand>
</feature>
<dbReference type="InterPro" id="IPR029028">
    <property type="entry name" value="Alpha/beta_knot_MTases"/>
</dbReference>
<sequence>MIVLAVGRMRAPFDDASAHYLKMLGRHARVEVSELREDEAVERRIPPRAHVILLDPRGRQLDSEAFAGWLEQRRHAGLDLCFVVGGPFGIELPRADMRLSLGPMTLPHLLARVVLLEQLFRAHKIIAGEPYHH</sequence>
<dbReference type="Pfam" id="PF02590">
    <property type="entry name" value="SPOUT_MTase"/>
    <property type="match status" value="1"/>
</dbReference>
<dbReference type="HAMAP" id="MF_00658">
    <property type="entry name" value="23SrRNA_methyltr_H"/>
    <property type="match status" value="1"/>
</dbReference>
<accession>A0A6J4RK52</accession>